<sequence>MSGQLWLALVDAADMVGFTLTISINIILLGLIRTRGKTLGTYKYLMSFFSFFSIFYAIVESILRPIMHIENTTFFLISRKRFDYSTRLGKINSAFYCACFATSFVLSAVHFVYRYFAACKPNLLRLFNLPHLLLWPLMCSIPVTAWASVSYFLYPDTEYTEAAVTYVLKTHYEVIKKENVSYIAYVYYQYENGERHIYIKNLLGCFVHYFVMSMTFVVVFYCGFSTWWTIREHRGASDRTRHLHRQLFKALVFQTLVPSIFMYIPTGVMFIAPFFDINLNANANFIVFCSFLYPGLDPLILIFIIREFRVTILNIIRGNERGNAVGEAYSTSRIKSSQPAAVNLSG</sequence>
<evidence type="ECO:0000256" key="14">
    <source>
        <dbReference type="ARBA" id="ARBA00061678"/>
    </source>
</evidence>
<accession>O16913</accession>
<feature type="transmembrane region" description="Helical" evidence="19">
    <location>
        <begin position="93"/>
        <end position="113"/>
    </location>
</feature>
<evidence type="ECO:0000256" key="3">
    <source>
        <dbReference type="ARBA" id="ARBA00022500"/>
    </source>
</evidence>
<evidence type="ECO:0000256" key="16">
    <source>
        <dbReference type="ARBA" id="ARBA00067967"/>
    </source>
</evidence>
<evidence type="ECO:0000256" key="5">
    <source>
        <dbReference type="ARBA" id="ARBA00022692"/>
    </source>
</evidence>
<dbReference type="Bgee" id="WBGene00006163">
    <property type="expression patterns" value="Expressed in larva and 1 other cell type or tissue"/>
</dbReference>
<evidence type="ECO:0000256" key="6">
    <source>
        <dbReference type="ARBA" id="ARBA00022725"/>
    </source>
</evidence>
<feature type="transmembrane region" description="Helical" evidence="19">
    <location>
        <begin position="6"/>
        <end position="32"/>
    </location>
</feature>
<proteinExistence type="inferred from homology"/>
<evidence type="ECO:0000256" key="15">
    <source>
        <dbReference type="ARBA" id="ARBA00064300"/>
    </source>
</evidence>
<evidence type="ECO:0000256" key="1">
    <source>
        <dbReference type="ARBA" id="ARBA00004272"/>
    </source>
</evidence>
<dbReference type="eggNOG" id="ENOG502THDF">
    <property type="taxonomic scope" value="Eukaryota"/>
</dbReference>
<dbReference type="WormBase" id="F10D2.4">
    <property type="protein sequence ID" value="CE09315"/>
    <property type="gene ID" value="WBGene00006163"/>
    <property type="gene designation" value="str-112"/>
</dbReference>
<feature type="transmembrane region" description="Helical" evidence="19">
    <location>
        <begin position="281"/>
        <end position="305"/>
    </location>
</feature>
<dbReference type="UCSC" id="F10D2.4">
    <property type="organism name" value="c. elegans"/>
</dbReference>
<dbReference type="GO" id="GO:0007186">
    <property type="term" value="P:G protein-coupled receptor signaling pathway"/>
    <property type="evidence" value="ECO:0000318"/>
    <property type="project" value="GO_Central"/>
</dbReference>
<evidence type="ECO:0000256" key="10">
    <source>
        <dbReference type="ARBA" id="ARBA00023170"/>
    </source>
</evidence>
<dbReference type="PANTHER" id="PTHR22943:SF246">
    <property type="entry name" value="SEVEN TM RECEPTOR"/>
    <property type="match status" value="1"/>
</dbReference>
<evidence type="ECO:0000313" key="21">
    <source>
        <dbReference type="Proteomes" id="UP000001940"/>
    </source>
</evidence>
<evidence type="ECO:0000256" key="4">
    <source>
        <dbReference type="ARBA" id="ARBA00022606"/>
    </source>
</evidence>
<evidence type="ECO:0000313" key="20">
    <source>
        <dbReference type="EMBL" id="CCD69118.1"/>
    </source>
</evidence>
<feature type="transmembrane region" description="Helical" evidence="19">
    <location>
        <begin position="251"/>
        <end position="275"/>
    </location>
</feature>
<evidence type="ECO:0000256" key="18">
    <source>
        <dbReference type="ARBA" id="ARBA00082489"/>
    </source>
</evidence>
<dbReference type="InterPro" id="IPR019428">
    <property type="entry name" value="7TM_GPCR_serpentine_rcpt_Str"/>
</dbReference>
<keyword evidence="6" id="KW-0552">Olfaction</keyword>
<dbReference type="KEGG" id="cel:CELE_F10D2.4"/>
<dbReference type="OrthoDB" id="5823194at2759"/>
<dbReference type="SMR" id="O16913"/>
<dbReference type="PaxDb" id="6239-F10D2.4"/>
<evidence type="ECO:0000256" key="12">
    <source>
        <dbReference type="ARBA" id="ARBA00023273"/>
    </source>
</evidence>
<dbReference type="EMBL" id="BX284605">
    <property type="protein sequence ID" value="CCD69118.1"/>
    <property type="molecule type" value="Genomic_DNA"/>
</dbReference>
<dbReference type="GO" id="GO:0005886">
    <property type="term" value="C:plasma membrane"/>
    <property type="evidence" value="ECO:0000318"/>
    <property type="project" value="GO_Central"/>
</dbReference>
<dbReference type="SUPFAM" id="SSF81321">
    <property type="entry name" value="Family A G protein-coupled receptor-like"/>
    <property type="match status" value="1"/>
</dbReference>
<dbReference type="Pfam" id="PF10326">
    <property type="entry name" value="7TM_GPCR_Str"/>
    <property type="match status" value="1"/>
</dbReference>
<keyword evidence="4" id="KW-0716">Sensory transduction</keyword>
<dbReference type="InParanoid" id="O16913"/>
<dbReference type="GO" id="GO:0060170">
    <property type="term" value="C:ciliary membrane"/>
    <property type="evidence" value="ECO:0007669"/>
    <property type="project" value="UniProtKB-SubCell"/>
</dbReference>
<dbReference type="AGR" id="WB:WBGene00006163"/>
<protein>
    <recommendedName>
        <fullName evidence="16">Serpentine receptor class r-10</fullName>
    </recommendedName>
    <alternativeName>
        <fullName evidence="17">Odorant response abnormal protein 10</fullName>
    </alternativeName>
    <alternativeName>
        <fullName evidence="18">Olfactory receptor 10</fullName>
    </alternativeName>
</protein>
<dbReference type="RefSeq" id="NP_504809.1">
    <property type="nucleotide sequence ID" value="NM_072408.4"/>
</dbReference>
<keyword evidence="21" id="KW-1185">Reference proteome</keyword>
<evidence type="ECO:0000256" key="17">
    <source>
        <dbReference type="ARBA" id="ARBA00078653"/>
    </source>
</evidence>
<gene>
    <name evidence="20 22" type="primary">str-112</name>
    <name evidence="20" type="ORF">CELE_F10D2.4</name>
    <name evidence="22" type="ORF">F10D2.4</name>
</gene>
<dbReference type="GO" id="GO:0042048">
    <property type="term" value="P:olfactory behavior"/>
    <property type="evidence" value="ECO:0000318"/>
    <property type="project" value="GO_Central"/>
</dbReference>
<dbReference type="HOGENOM" id="CLU_036335_2_0_1"/>
<keyword evidence="10 20" id="KW-0675">Receptor</keyword>
<evidence type="ECO:0000256" key="11">
    <source>
        <dbReference type="ARBA" id="ARBA00023180"/>
    </source>
</evidence>
<keyword evidence="7 19" id="KW-1133">Transmembrane helix</keyword>
<dbReference type="GO" id="GO:0038022">
    <property type="term" value="F:G protein-coupled olfactory receptor activity"/>
    <property type="evidence" value="ECO:0000318"/>
    <property type="project" value="GO_Central"/>
</dbReference>
<evidence type="ECO:0000256" key="8">
    <source>
        <dbReference type="ARBA" id="ARBA00023069"/>
    </source>
</evidence>
<dbReference type="STRING" id="6239.F10D2.4.1"/>
<dbReference type="PIR" id="T28718">
    <property type="entry name" value="T28718"/>
</dbReference>
<comment type="subcellular location">
    <subcellularLocation>
        <location evidence="1">Cell projection</location>
        <location evidence="1">Cilium membrane</location>
        <topology evidence="1">Multi-pass membrane protein</topology>
    </subcellularLocation>
</comment>
<dbReference type="FunFam" id="1.20.1070.10:FF:000128">
    <property type="entry name" value="Seven TM Receptor"/>
    <property type="match status" value="1"/>
</dbReference>
<evidence type="ECO:0000256" key="19">
    <source>
        <dbReference type="SAM" id="Phobius"/>
    </source>
</evidence>
<dbReference type="CTD" id="191997"/>
<organism evidence="20 21">
    <name type="scientific">Caenorhabditis elegans</name>
    <dbReference type="NCBI Taxonomy" id="6239"/>
    <lineage>
        <taxon>Eukaryota</taxon>
        <taxon>Metazoa</taxon>
        <taxon>Ecdysozoa</taxon>
        <taxon>Nematoda</taxon>
        <taxon>Chromadorea</taxon>
        <taxon>Rhabditida</taxon>
        <taxon>Rhabditina</taxon>
        <taxon>Rhabditomorpha</taxon>
        <taxon>Rhabditoidea</taxon>
        <taxon>Rhabditidae</taxon>
        <taxon>Peloderinae</taxon>
        <taxon>Caenorhabditis</taxon>
    </lineage>
</organism>
<comment type="subunit">
    <text evidence="15">Interacts with odr-4.</text>
</comment>
<name>O16913_CAEEL</name>
<keyword evidence="5 19" id="KW-0812">Transmembrane</keyword>
<evidence type="ECO:0000256" key="9">
    <source>
        <dbReference type="ARBA" id="ARBA00023136"/>
    </source>
</evidence>
<keyword evidence="3" id="KW-0145">Chemotaxis</keyword>
<dbReference type="GO" id="GO:0006935">
    <property type="term" value="P:chemotaxis"/>
    <property type="evidence" value="ECO:0007669"/>
    <property type="project" value="UniProtKB-KW"/>
</dbReference>
<keyword evidence="2" id="KW-1003">Cell membrane</keyword>
<evidence type="ECO:0000256" key="7">
    <source>
        <dbReference type="ARBA" id="ARBA00022989"/>
    </source>
</evidence>
<keyword evidence="9 19" id="KW-0472">Membrane</keyword>
<dbReference type="GeneID" id="191997"/>
<dbReference type="OMA" id="CGFSTWW"/>
<keyword evidence="12" id="KW-0966">Cell projection</keyword>
<dbReference type="PANTHER" id="PTHR22943">
    <property type="entry name" value="7-TRANSMEMBRANE DOMAIN RECEPTOR C.ELEGANS"/>
    <property type="match status" value="1"/>
</dbReference>
<dbReference type="PhylomeDB" id="O16913"/>
<keyword evidence="8" id="KW-0969">Cilium</keyword>
<comment type="similarity">
    <text evidence="14">Belongs to the nematode receptor-like protein str family.</text>
</comment>
<feature type="transmembrane region" description="Helical" evidence="19">
    <location>
        <begin position="206"/>
        <end position="230"/>
    </location>
</feature>
<comment type="function">
    <text evidence="13">An odorant receptor which affects chemotaxis to the volatile odorant diacetyl. Specifies AWA neuronal cell fate via the odr-7 pathway.</text>
</comment>
<feature type="transmembrane region" description="Helical" evidence="19">
    <location>
        <begin position="44"/>
        <end position="63"/>
    </location>
</feature>
<evidence type="ECO:0000256" key="13">
    <source>
        <dbReference type="ARBA" id="ARBA00054965"/>
    </source>
</evidence>
<dbReference type="AlphaFoldDB" id="O16913"/>
<reference evidence="20 21" key="1">
    <citation type="journal article" date="1998" name="Science">
        <title>Genome sequence of the nematode C. elegans: a platform for investigating biology.</title>
        <authorList>
            <consortium name="The C. elegans sequencing consortium"/>
            <person name="Sulson J.E."/>
            <person name="Waterston R."/>
        </authorList>
    </citation>
    <scope>NUCLEOTIDE SEQUENCE [LARGE SCALE GENOMIC DNA]</scope>
    <source>
        <strain evidence="20 21">Bristol N2</strain>
    </source>
</reference>
<dbReference type="Gene3D" id="1.20.1070.10">
    <property type="entry name" value="Rhodopsin 7-helix transmembrane proteins"/>
    <property type="match status" value="1"/>
</dbReference>
<feature type="transmembrane region" description="Helical" evidence="19">
    <location>
        <begin position="133"/>
        <end position="154"/>
    </location>
</feature>
<dbReference type="Proteomes" id="UP000001940">
    <property type="component" value="Chromosome V"/>
</dbReference>
<evidence type="ECO:0000256" key="2">
    <source>
        <dbReference type="ARBA" id="ARBA00022475"/>
    </source>
</evidence>
<keyword evidence="11" id="KW-0325">Glycoprotein</keyword>
<evidence type="ECO:0000313" key="22">
    <source>
        <dbReference type="WormBase" id="F10D2.4"/>
    </source>
</evidence>